<evidence type="ECO:0000256" key="1">
    <source>
        <dbReference type="SAM" id="MobiDB-lite"/>
    </source>
</evidence>
<feature type="compositionally biased region" description="Basic and acidic residues" evidence="1">
    <location>
        <begin position="561"/>
        <end position="579"/>
    </location>
</feature>
<proteinExistence type="predicted"/>
<feature type="region of interest" description="Disordered" evidence="1">
    <location>
        <begin position="560"/>
        <end position="579"/>
    </location>
</feature>
<evidence type="ECO:0008006" key="4">
    <source>
        <dbReference type="Google" id="ProtNLM"/>
    </source>
</evidence>
<sequence>MDVEQVLRAAPLLKGRLRNRREELKSNLIILTLSEFNEGEQISVSDIQLKLRAKHNIDLEESAVDNILHDLQPSYIQSMGENEYKVLKAASFDGIEDRVLDLWPGYKNILLGHINEMDPYVERRFKSAFSEFFEEYIIELSNSVEELEGKQKEVLLTDWGKTEEFCNRIADSENIDQRKIFRNSIKQYLEEPDNDLLEIVESCYTAAVNIDLLSKEEVIEFPDLPQRNKKLIIDTNILVALLAKTDPQHEIVEIVCQRTSSLDFEIRFTEETERELDSLIEGCKSEMGGLYSGDREIELANNQFVEDFGRQEERAWEDYIGRLENWKEIVAEDYSVKPLEDNRSPDQDIKQESQELFLEHNSYDVTSHKFNNIQSDAKNLGIVASYRKHSNWNFGPFLLSFHHTLTEIGNNIVKSEEYEDMLGDHPIAIQPRSWLNYVMAFTPAEIATDEDKKKTVRSIIKLSAKFEEDINIDEYMHTLAPKVGVEKSNEEHLKRILVNHPTLSEDFEDAVSDNQGNQAERVAREILTDKEYLEQVEEEREYQETIKRASSRIQDLEDELDSLKESTDEGRSGSDEVELRSRFSSISQDFSNSMEQSFDESIFDKPPAKDADVKEIKNWIEITVAMLQMNDSDLDASESLRSELEDVLAEAIELSSE</sequence>
<dbReference type="Proteomes" id="UP001166304">
    <property type="component" value="Unassembled WGS sequence"/>
</dbReference>
<accession>A0AA41G432</accession>
<evidence type="ECO:0000313" key="3">
    <source>
        <dbReference type="Proteomes" id="UP001166304"/>
    </source>
</evidence>
<gene>
    <name evidence="2" type="ORF">KTS37_19180</name>
</gene>
<name>A0AA41G432_9EURY</name>
<dbReference type="EMBL" id="JAHQXE010000009">
    <property type="protein sequence ID" value="MBV0903913.1"/>
    <property type="molecule type" value="Genomic_DNA"/>
</dbReference>
<reference evidence="2" key="1">
    <citation type="submission" date="2021-06" db="EMBL/GenBank/DDBJ databases">
        <title>New haloarchaea isolates fom saline soil.</title>
        <authorList>
            <person name="Duran-Viseras A."/>
            <person name="Sanchez-Porro C.S."/>
            <person name="Ventosa A."/>
        </authorList>
    </citation>
    <scope>NUCLEOTIDE SEQUENCE</scope>
    <source>
        <strain evidence="2">JCM 18369</strain>
    </source>
</reference>
<evidence type="ECO:0000313" key="2">
    <source>
        <dbReference type="EMBL" id="MBV0903913.1"/>
    </source>
</evidence>
<keyword evidence="3" id="KW-1185">Reference proteome</keyword>
<organism evidence="2 3">
    <name type="scientific">Haloarcula salina</name>
    <dbReference type="NCBI Taxonomy" id="1429914"/>
    <lineage>
        <taxon>Archaea</taxon>
        <taxon>Methanobacteriati</taxon>
        <taxon>Methanobacteriota</taxon>
        <taxon>Stenosarchaea group</taxon>
        <taxon>Halobacteria</taxon>
        <taxon>Halobacteriales</taxon>
        <taxon>Haloarculaceae</taxon>
        <taxon>Haloarcula</taxon>
    </lineage>
</organism>
<comment type="caution">
    <text evidence="2">The sequence shown here is derived from an EMBL/GenBank/DDBJ whole genome shotgun (WGS) entry which is preliminary data.</text>
</comment>
<protein>
    <recommendedName>
        <fullName evidence="4">PIN domain-containing protein</fullName>
    </recommendedName>
</protein>
<dbReference type="RefSeq" id="WP_162415266.1">
    <property type="nucleotide sequence ID" value="NZ_JAHQXE010000009.1"/>
</dbReference>
<dbReference type="AlphaFoldDB" id="A0AA41G432"/>